<dbReference type="Gene3D" id="3.40.50.11350">
    <property type="match status" value="1"/>
</dbReference>
<dbReference type="AlphaFoldDB" id="A0ABD3SCQ8"/>
<protein>
    <recommendedName>
        <fullName evidence="7">O-fucosyltransferase family protein</fullName>
    </recommendedName>
</protein>
<keyword evidence="1" id="KW-0808">Transferase</keyword>
<dbReference type="GO" id="GO:0016740">
    <property type="term" value="F:transferase activity"/>
    <property type="evidence" value="ECO:0007669"/>
    <property type="project" value="UniProtKB-KW"/>
</dbReference>
<feature type="region of interest" description="Disordered" evidence="4">
    <location>
        <begin position="1"/>
        <end position="36"/>
    </location>
</feature>
<dbReference type="PANTHER" id="PTHR31469">
    <property type="entry name" value="OS07G0633600 PROTEIN"/>
    <property type="match status" value="1"/>
</dbReference>
<dbReference type="CDD" id="cd11296">
    <property type="entry name" value="O-FucT_like"/>
    <property type="match status" value="1"/>
</dbReference>
<keyword evidence="3" id="KW-0119">Carbohydrate metabolism</keyword>
<evidence type="ECO:0008006" key="7">
    <source>
        <dbReference type="Google" id="ProtNLM"/>
    </source>
</evidence>
<organism evidence="5 6">
    <name type="scientific">Cyclostephanos tholiformis</name>
    <dbReference type="NCBI Taxonomy" id="382380"/>
    <lineage>
        <taxon>Eukaryota</taxon>
        <taxon>Sar</taxon>
        <taxon>Stramenopiles</taxon>
        <taxon>Ochrophyta</taxon>
        <taxon>Bacillariophyta</taxon>
        <taxon>Coscinodiscophyceae</taxon>
        <taxon>Thalassiosirophycidae</taxon>
        <taxon>Stephanodiscales</taxon>
        <taxon>Stephanodiscaceae</taxon>
        <taxon>Cyclostephanos</taxon>
    </lineage>
</organism>
<dbReference type="Proteomes" id="UP001530377">
    <property type="component" value="Unassembled WGS sequence"/>
</dbReference>
<evidence type="ECO:0000256" key="1">
    <source>
        <dbReference type="ARBA" id="ARBA00022679"/>
    </source>
</evidence>
<dbReference type="Gene3D" id="3.40.50.11340">
    <property type="match status" value="1"/>
</dbReference>
<reference evidence="5 6" key="1">
    <citation type="submission" date="2024-10" db="EMBL/GenBank/DDBJ databases">
        <title>Updated reference genomes for cyclostephanoid diatoms.</title>
        <authorList>
            <person name="Roberts W.R."/>
            <person name="Alverson A.J."/>
        </authorList>
    </citation>
    <scope>NUCLEOTIDE SEQUENCE [LARGE SCALE GENOMIC DNA]</scope>
    <source>
        <strain evidence="5 6">AJA228-03</strain>
    </source>
</reference>
<accession>A0ABD3SCQ8</accession>
<evidence type="ECO:0000256" key="3">
    <source>
        <dbReference type="ARBA" id="ARBA00023277"/>
    </source>
</evidence>
<evidence type="ECO:0000313" key="6">
    <source>
        <dbReference type="Proteomes" id="UP001530377"/>
    </source>
</evidence>
<dbReference type="Pfam" id="PF10250">
    <property type="entry name" value="O-FucT"/>
    <property type="match status" value="1"/>
</dbReference>
<dbReference type="InterPro" id="IPR019378">
    <property type="entry name" value="GDP-Fuc_O-FucTrfase"/>
</dbReference>
<keyword evidence="6" id="KW-1185">Reference proteome</keyword>
<name>A0ABD3SCQ8_9STRA</name>
<dbReference type="GO" id="GO:0006004">
    <property type="term" value="P:fucose metabolic process"/>
    <property type="evidence" value="ECO:0007669"/>
    <property type="project" value="UniProtKB-KW"/>
</dbReference>
<dbReference type="FunFam" id="3.40.50.11350:FF:000014">
    <property type="entry name" value="Uncharacterized protein"/>
    <property type="match status" value="1"/>
</dbReference>
<dbReference type="PANTHER" id="PTHR31469:SF8">
    <property type="entry name" value="OS07G0641000 PROTEIN"/>
    <property type="match status" value="1"/>
</dbReference>
<proteinExistence type="predicted"/>
<sequence>MPAFESDFNAARSSKSGGDMPLRIPGRSQGSGRGRVKCDEDISRLVSYWNDPRSDVDRAFRSPFLGSPSVLKKSPKRRRYLSFEPDRGGWNNIRMEFEIMVVLAAATGRILVMPPDNPMYLLHRDKENLFRGLQQFFNAFDDVIDTISMGDFFHKEIQEKKSYPLPTDELNRTILTNSVQNCTWTRKSKTSCLLLNDYLSQVADFVPAWHGEHHCLIMDDENWLKDGIKGGVLTEAEHQQIKKFCATRTPVYYNKEMHDAPLIHFRSHSKDARLLLHFYTFIHFTKSKIGNYYKRLIRDRVRYSDEIMCAAGKIVKALTEESFENSIGNDAVGYFSMHIRRGDFQWPKMRLSADQWHNNTRTWLEPDAGRLLYIATDETNRTFFGPLMEHYKVRFLDDYYELAGLSNLDPNFVGMIEQVVASRARVFVGTYFSSFSAYTGRMRGYHGLSGKQMFYSHPRYWNETHSWVYPHASYASREYPIGWVGIDRDDEPSEKDFY</sequence>
<dbReference type="EMBL" id="JALLPB020000069">
    <property type="protein sequence ID" value="KAL3822317.1"/>
    <property type="molecule type" value="Genomic_DNA"/>
</dbReference>
<evidence type="ECO:0000256" key="4">
    <source>
        <dbReference type="SAM" id="MobiDB-lite"/>
    </source>
</evidence>
<keyword evidence="2" id="KW-0294">Fucose metabolism</keyword>
<gene>
    <name evidence="5" type="ORF">ACHAXA_002632</name>
</gene>
<evidence type="ECO:0000256" key="2">
    <source>
        <dbReference type="ARBA" id="ARBA00023253"/>
    </source>
</evidence>
<evidence type="ECO:0000313" key="5">
    <source>
        <dbReference type="EMBL" id="KAL3822317.1"/>
    </source>
</evidence>
<comment type="caution">
    <text evidence="5">The sequence shown here is derived from an EMBL/GenBank/DDBJ whole genome shotgun (WGS) entry which is preliminary data.</text>
</comment>